<dbReference type="SUPFAM" id="SSF47413">
    <property type="entry name" value="lambda repressor-like DNA-binding domains"/>
    <property type="match status" value="1"/>
</dbReference>
<evidence type="ECO:0000313" key="3">
    <source>
        <dbReference type="Proteomes" id="UP000030647"/>
    </source>
</evidence>
<name>U4TUY0_9LACO</name>
<reference evidence="3" key="1">
    <citation type="journal article" date="2013" name="Genome Announc.">
        <title>Whole-Genome Sequencing of Lactobacillus shenzhenensis Strain LY-73T.</title>
        <authorList>
            <person name="Lin Z."/>
            <person name="Liu Z."/>
            <person name="Yang R."/>
            <person name="Zou Y."/>
            <person name="Wan D."/>
            <person name="Chen J."/>
            <person name="Guo M."/>
            <person name="Zhao J."/>
            <person name="Fang C."/>
            <person name="Yang R."/>
            <person name="Liu F."/>
        </authorList>
    </citation>
    <scope>NUCLEOTIDE SEQUENCE [LARGE SCALE GENOMIC DNA]</scope>
    <source>
        <strain evidence="3">LY-73</strain>
    </source>
</reference>
<dbReference type="InterPro" id="IPR053163">
    <property type="entry name" value="HTH-type_regulator_Rgg"/>
</dbReference>
<dbReference type="InterPro" id="IPR001387">
    <property type="entry name" value="Cro/C1-type_HTH"/>
</dbReference>
<gene>
    <name evidence="2" type="ORF">L248_2907</name>
</gene>
<evidence type="ECO:0000313" key="2">
    <source>
        <dbReference type="EMBL" id="ERL65232.1"/>
    </source>
</evidence>
<dbReference type="CDD" id="cd00093">
    <property type="entry name" value="HTH_XRE"/>
    <property type="match status" value="1"/>
</dbReference>
<dbReference type="NCBIfam" id="TIGR01716">
    <property type="entry name" value="RGG_Cterm"/>
    <property type="match status" value="1"/>
</dbReference>
<accession>U4TUY0</accession>
<dbReference type="AlphaFoldDB" id="U4TUY0"/>
<dbReference type="STRING" id="1231336.L248_2907"/>
<dbReference type="PROSITE" id="PS50943">
    <property type="entry name" value="HTH_CROC1"/>
    <property type="match status" value="1"/>
</dbReference>
<dbReference type="InterPro" id="IPR010057">
    <property type="entry name" value="Transcription_activator_Rgg_C"/>
</dbReference>
<dbReference type="Pfam" id="PF21259">
    <property type="entry name" value="Rgg_C"/>
    <property type="match status" value="1"/>
</dbReference>
<dbReference type="EMBL" id="KI271588">
    <property type="protein sequence ID" value="ERL65232.1"/>
    <property type="molecule type" value="Genomic_DNA"/>
</dbReference>
<dbReference type="HOGENOM" id="CLU_072045_1_0_9"/>
<organism evidence="2 3">
    <name type="scientific">Schleiferilactobacillus shenzhenensis LY-73</name>
    <dbReference type="NCBI Taxonomy" id="1231336"/>
    <lineage>
        <taxon>Bacteria</taxon>
        <taxon>Bacillati</taxon>
        <taxon>Bacillota</taxon>
        <taxon>Bacilli</taxon>
        <taxon>Lactobacillales</taxon>
        <taxon>Lactobacillaceae</taxon>
        <taxon>Schleiferilactobacillus</taxon>
    </lineage>
</organism>
<sequence>MLWYYYMHKTLAGIVSCHRTEEIILKFGEKIREIRESKQIKMEDITDDVISQPFLSRFERGQSDISLGRFNHLLQQLHVTPTEFFSLMQDNPDTTAADYEYFGQLPDFFLSPEIVQNKTLLAKKLAQAKELVATAHTAYIKKPNRWNLISWRGAESLQNHIYMHLDPSKIVALNVTPIQSYLLNLDAWTAVDIVIFAFFSEYMSANIKMQLLQLIVKHIPKSSILGSWDNFLLEIVLSSFEQFIIAKQLSYAQNTIDIMQTLSAHFGNTDYEIILLFVTGWFQYVQGKKVKPDAVRKMDDAISIMAILHHDDDAKQFRDLKDKITGDNGDTITSDVWL</sequence>
<dbReference type="Gene3D" id="1.10.260.40">
    <property type="entry name" value="lambda repressor-like DNA-binding domains"/>
    <property type="match status" value="1"/>
</dbReference>
<evidence type="ECO:0000259" key="1">
    <source>
        <dbReference type="PROSITE" id="PS50943"/>
    </source>
</evidence>
<protein>
    <recommendedName>
        <fullName evidence="1">HTH cro/C1-type domain-containing protein</fullName>
    </recommendedName>
</protein>
<dbReference type="Proteomes" id="UP000030647">
    <property type="component" value="Unassembled WGS sequence"/>
</dbReference>
<keyword evidence="3" id="KW-1185">Reference proteome</keyword>
<dbReference type="PANTHER" id="PTHR37038:SF12">
    <property type="entry name" value="TRANSCRIPTIONAL REGULATOR"/>
    <property type="match status" value="1"/>
</dbReference>
<dbReference type="eggNOG" id="COG1396">
    <property type="taxonomic scope" value="Bacteria"/>
</dbReference>
<proteinExistence type="predicted"/>
<dbReference type="InterPro" id="IPR010982">
    <property type="entry name" value="Lambda_DNA-bd_dom_sf"/>
</dbReference>
<feature type="domain" description="HTH cro/C1-type" evidence="1">
    <location>
        <begin position="50"/>
        <end position="84"/>
    </location>
</feature>
<dbReference type="PANTHER" id="PTHR37038">
    <property type="entry name" value="TRANSCRIPTIONAL REGULATOR-RELATED"/>
    <property type="match status" value="1"/>
</dbReference>
<dbReference type="SMART" id="SM00530">
    <property type="entry name" value="HTH_XRE"/>
    <property type="match status" value="1"/>
</dbReference>
<dbReference type="GO" id="GO:0003677">
    <property type="term" value="F:DNA binding"/>
    <property type="evidence" value="ECO:0007669"/>
    <property type="project" value="InterPro"/>
</dbReference>